<dbReference type="OrthoDB" id="407832at2759"/>
<keyword evidence="3" id="KW-1185">Reference proteome</keyword>
<gene>
    <name evidence="2" type="ORF">K461DRAFT_270315</name>
</gene>
<protein>
    <submittedName>
        <fullName evidence="2">Uncharacterized protein</fullName>
    </submittedName>
</protein>
<feature type="compositionally biased region" description="Polar residues" evidence="1">
    <location>
        <begin position="76"/>
        <end position="86"/>
    </location>
</feature>
<dbReference type="EMBL" id="ML996090">
    <property type="protein sequence ID" value="KAF2149724.1"/>
    <property type="molecule type" value="Genomic_DNA"/>
</dbReference>
<proteinExistence type="predicted"/>
<name>A0A9P4IVU0_9PEZI</name>
<evidence type="ECO:0000313" key="2">
    <source>
        <dbReference type="EMBL" id="KAF2149724.1"/>
    </source>
</evidence>
<sequence length="154" mass="16976">MGELVKDALMLRNMGDASLFNYNEGNSQQDLPPIAEYFYLDIFTHEMDRLFSSSACTRLLRRSPHLCQIPDPSGRSARNSAVSPHQETGLERQPVHSAANFAHSSRPSTRGSNVTLMTTTPDKVSTEVRLGTHCWDIETQEGHSDGASGGIKQT</sequence>
<evidence type="ECO:0000256" key="1">
    <source>
        <dbReference type="SAM" id="MobiDB-lite"/>
    </source>
</evidence>
<feature type="region of interest" description="Disordered" evidence="1">
    <location>
        <begin position="67"/>
        <end position="117"/>
    </location>
</feature>
<comment type="caution">
    <text evidence="2">The sequence shown here is derived from an EMBL/GenBank/DDBJ whole genome shotgun (WGS) entry which is preliminary data.</text>
</comment>
<feature type="compositionally biased region" description="Polar residues" evidence="1">
    <location>
        <begin position="102"/>
        <end position="117"/>
    </location>
</feature>
<accession>A0A9P4IVU0</accession>
<dbReference type="Proteomes" id="UP000799439">
    <property type="component" value="Unassembled WGS sequence"/>
</dbReference>
<reference evidence="2" key="1">
    <citation type="journal article" date="2020" name="Stud. Mycol.">
        <title>101 Dothideomycetes genomes: a test case for predicting lifestyles and emergence of pathogens.</title>
        <authorList>
            <person name="Haridas S."/>
            <person name="Albert R."/>
            <person name="Binder M."/>
            <person name="Bloem J."/>
            <person name="Labutti K."/>
            <person name="Salamov A."/>
            <person name="Andreopoulos B."/>
            <person name="Baker S."/>
            <person name="Barry K."/>
            <person name="Bills G."/>
            <person name="Bluhm B."/>
            <person name="Cannon C."/>
            <person name="Castanera R."/>
            <person name="Culley D."/>
            <person name="Daum C."/>
            <person name="Ezra D."/>
            <person name="Gonzalez J."/>
            <person name="Henrissat B."/>
            <person name="Kuo A."/>
            <person name="Liang C."/>
            <person name="Lipzen A."/>
            <person name="Lutzoni F."/>
            <person name="Magnuson J."/>
            <person name="Mondo S."/>
            <person name="Nolan M."/>
            <person name="Ohm R."/>
            <person name="Pangilinan J."/>
            <person name="Park H.-J."/>
            <person name="Ramirez L."/>
            <person name="Alfaro M."/>
            <person name="Sun H."/>
            <person name="Tritt A."/>
            <person name="Yoshinaga Y."/>
            <person name="Zwiers L.-H."/>
            <person name="Turgeon B."/>
            <person name="Goodwin S."/>
            <person name="Spatafora J."/>
            <person name="Crous P."/>
            <person name="Grigoriev I."/>
        </authorList>
    </citation>
    <scope>NUCLEOTIDE SEQUENCE</scope>
    <source>
        <strain evidence="2">CBS 260.36</strain>
    </source>
</reference>
<evidence type="ECO:0000313" key="3">
    <source>
        <dbReference type="Proteomes" id="UP000799439"/>
    </source>
</evidence>
<dbReference type="AlphaFoldDB" id="A0A9P4IVU0"/>
<organism evidence="2 3">
    <name type="scientific">Myriangium duriaei CBS 260.36</name>
    <dbReference type="NCBI Taxonomy" id="1168546"/>
    <lineage>
        <taxon>Eukaryota</taxon>
        <taxon>Fungi</taxon>
        <taxon>Dikarya</taxon>
        <taxon>Ascomycota</taxon>
        <taxon>Pezizomycotina</taxon>
        <taxon>Dothideomycetes</taxon>
        <taxon>Dothideomycetidae</taxon>
        <taxon>Myriangiales</taxon>
        <taxon>Myriangiaceae</taxon>
        <taxon>Myriangium</taxon>
    </lineage>
</organism>